<reference evidence="3" key="1">
    <citation type="submission" date="2005-09" db="EMBL/GenBank/DDBJ databases">
        <authorList>
            <person name="Mural R.J."/>
            <person name="Li P.W."/>
            <person name="Adams M.D."/>
            <person name="Amanatides P.G."/>
            <person name="Baden-Tillson H."/>
            <person name="Barnstead M."/>
            <person name="Chin S.H."/>
            <person name="Dew I."/>
            <person name="Evans C.A."/>
            <person name="Ferriera S."/>
            <person name="Flanigan M."/>
            <person name="Fosler C."/>
            <person name="Glodek A."/>
            <person name="Gu Z."/>
            <person name="Holt R.A."/>
            <person name="Jennings D."/>
            <person name="Kraft C.L."/>
            <person name="Lu F."/>
            <person name="Nguyen T."/>
            <person name="Nusskern D.R."/>
            <person name="Pfannkoch C.M."/>
            <person name="Sitter C."/>
            <person name="Sutton G.G."/>
            <person name="Venter J.C."/>
            <person name="Wang Z."/>
            <person name="Woodage T."/>
            <person name="Zheng X.H."/>
            <person name="Zhong F."/>
        </authorList>
    </citation>
    <scope>NUCLEOTIDE SEQUENCE [LARGE SCALE GENOMIC DNA]</scope>
    <source>
        <strain>BN</strain>
        <strain evidence="3">Sprague-Dawley</strain>
    </source>
</reference>
<feature type="compositionally biased region" description="Basic and acidic residues" evidence="1">
    <location>
        <begin position="8"/>
        <end position="17"/>
    </location>
</feature>
<name>A6K9B1_RAT</name>
<dbReference type="Proteomes" id="UP000234681">
    <property type="component" value="Chromosome 17"/>
</dbReference>
<evidence type="ECO:0000256" key="1">
    <source>
        <dbReference type="SAM" id="MobiDB-lite"/>
    </source>
</evidence>
<evidence type="ECO:0000313" key="3">
    <source>
        <dbReference type="Proteomes" id="UP000234681"/>
    </source>
</evidence>
<dbReference type="EMBL" id="CH474030">
    <property type="protein sequence ID" value="EDL87404.1"/>
    <property type="molecule type" value="Genomic_DNA"/>
</dbReference>
<organism evidence="2 3">
    <name type="scientific">Rattus norvegicus</name>
    <name type="common">Rat</name>
    <dbReference type="NCBI Taxonomy" id="10116"/>
    <lineage>
        <taxon>Eukaryota</taxon>
        <taxon>Metazoa</taxon>
        <taxon>Chordata</taxon>
        <taxon>Craniata</taxon>
        <taxon>Vertebrata</taxon>
        <taxon>Euteleostomi</taxon>
        <taxon>Mammalia</taxon>
        <taxon>Eutheria</taxon>
        <taxon>Euarchontoglires</taxon>
        <taxon>Glires</taxon>
        <taxon>Rodentia</taxon>
        <taxon>Myomorpha</taxon>
        <taxon>Muroidea</taxon>
        <taxon>Muridae</taxon>
        <taxon>Murinae</taxon>
        <taxon>Rattus</taxon>
    </lineage>
</organism>
<gene>
    <name evidence="2" type="ORF">rCG_45338</name>
</gene>
<proteinExistence type="predicted"/>
<evidence type="ECO:0000313" key="2">
    <source>
        <dbReference type="EMBL" id="EDL87404.1"/>
    </source>
</evidence>
<feature type="region of interest" description="Disordered" evidence="1">
    <location>
        <begin position="1"/>
        <end position="41"/>
    </location>
</feature>
<protein>
    <submittedName>
        <fullName evidence="2">RCG45338, isoform CRA_a</fullName>
    </submittedName>
</protein>
<accession>A6K9B1</accession>
<dbReference type="AlphaFoldDB" id="A6K9B1"/>
<sequence length="41" mass="4527">MKMLLPYAREDRGRRESGLPPSTSCPDVLTEGDMSALTTMI</sequence>